<accession>A7I753</accession>
<dbReference type="SUPFAM" id="SSF51419">
    <property type="entry name" value="PLP-binding barrel"/>
    <property type="match status" value="1"/>
</dbReference>
<dbReference type="InterPro" id="IPR022653">
    <property type="entry name" value="De-COase2_pyr-phos_BS"/>
</dbReference>
<dbReference type="EC" id="4.1.1.17" evidence="6"/>
<dbReference type="KEGG" id="mbn:Mboo_1046"/>
<dbReference type="InterPro" id="IPR009006">
    <property type="entry name" value="Ala_racemase/Decarboxylase_C"/>
</dbReference>
<feature type="modified residue" description="N6-(pyridoxal phosphate)lysine" evidence="8">
    <location>
        <position position="65"/>
    </location>
</feature>
<dbReference type="InterPro" id="IPR022657">
    <property type="entry name" value="De-COase2_CS"/>
</dbReference>
<dbReference type="PROSITE" id="PS00879">
    <property type="entry name" value="ODR_DC_2_2"/>
    <property type="match status" value="1"/>
</dbReference>
<dbReference type="eggNOG" id="arCOG02268">
    <property type="taxonomic scope" value="Archaea"/>
</dbReference>
<evidence type="ECO:0000256" key="8">
    <source>
        <dbReference type="PIRSR" id="PIRSR600183-50"/>
    </source>
</evidence>
<gene>
    <name evidence="10" type="ordered locus">Mboo_1046</name>
</gene>
<evidence type="ECO:0000313" key="10">
    <source>
        <dbReference type="EMBL" id="ABS55564.1"/>
    </source>
</evidence>
<dbReference type="GO" id="GO:0033387">
    <property type="term" value="P:putrescine biosynthetic process from arginine, via ornithine"/>
    <property type="evidence" value="ECO:0007669"/>
    <property type="project" value="TreeGrafter"/>
</dbReference>
<comment type="catalytic activity">
    <reaction evidence="7">
        <text>L-ornithine + H(+) = putrescine + CO2</text>
        <dbReference type="Rhea" id="RHEA:22964"/>
        <dbReference type="ChEBI" id="CHEBI:15378"/>
        <dbReference type="ChEBI" id="CHEBI:16526"/>
        <dbReference type="ChEBI" id="CHEBI:46911"/>
        <dbReference type="ChEBI" id="CHEBI:326268"/>
        <dbReference type="EC" id="4.1.1.17"/>
    </reaction>
</comment>
<dbReference type="SUPFAM" id="SSF50621">
    <property type="entry name" value="Alanine racemase C-terminal domain-like"/>
    <property type="match status" value="1"/>
</dbReference>
<feature type="domain" description="Orn/DAP/Arg decarboxylase 2 N-terminal" evidence="9">
    <location>
        <begin position="42"/>
        <end position="286"/>
    </location>
</feature>
<evidence type="ECO:0000256" key="3">
    <source>
        <dbReference type="ARBA" id="ARBA00022898"/>
    </source>
</evidence>
<keyword evidence="3 8" id="KW-0663">Pyridoxal phosphate</keyword>
<keyword evidence="4" id="KW-0456">Lyase</keyword>
<dbReference type="InterPro" id="IPR029066">
    <property type="entry name" value="PLP-binding_barrel"/>
</dbReference>
<sequence length="397" mass="44185">MTTTGSACGQDNAVSHMDRGSSEMFQALARKEGTPLFVIDHAKIRENYREFKKNFPKIQAYFAVKANSNPGIVKTLMDLGASFDVASMPEFMIVHNFIKDMPDKERQDFIWDRIIYANTIKPIETLEELNQYKPLVTFDNIEELKKIRQHAPQAGLVLRLRVPNTGSMVELSSKFGADPGEAVDLIKAAFDLGLVVEGLSFHVGSQCTNFENYVVALQISANIIEETEHRTGRKIRILDIGGGFPVKYNPEVRSIEELAVKLKAEIARLFPDDMEILAEPGRFLVANACTLVAKVVGKAYRDGKPCYYINDGVYHTYSGQVFDHCTYPVLAFKEGPRQISAVFGPTCDAFDTITLSAELPELDIGDLVYSVNIGAYSIASSTYFNGFPPAKVFHINQ</sequence>
<evidence type="ECO:0000313" key="11">
    <source>
        <dbReference type="Proteomes" id="UP000002408"/>
    </source>
</evidence>
<dbReference type="InterPro" id="IPR000183">
    <property type="entry name" value="Orn/DAP/Arg_de-COase"/>
</dbReference>
<name>A7I753_METB6</name>
<dbReference type="AlphaFoldDB" id="A7I753"/>
<dbReference type="PANTHER" id="PTHR11482">
    <property type="entry name" value="ARGININE/DIAMINOPIMELATE/ORNITHINE DECARBOXYLASE"/>
    <property type="match status" value="1"/>
</dbReference>
<proteinExistence type="inferred from homology"/>
<dbReference type="PANTHER" id="PTHR11482:SF6">
    <property type="entry name" value="ORNITHINE DECARBOXYLASE 1-RELATED"/>
    <property type="match status" value="1"/>
</dbReference>
<evidence type="ECO:0000259" key="9">
    <source>
        <dbReference type="Pfam" id="PF02784"/>
    </source>
</evidence>
<comment type="pathway">
    <text evidence="5">Amine and polyamine biosynthesis; putrescine biosynthesis via L-ornithine pathway; putrescine from L-ornithine: step 1/1.</text>
</comment>
<comment type="similarity">
    <text evidence="2">Belongs to the Orn/Lys/Arg decarboxylase class-II family.</text>
</comment>
<evidence type="ECO:0000256" key="4">
    <source>
        <dbReference type="ARBA" id="ARBA00023239"/>
    </source>
</evidence>
<dbReference type="CDD" id="cd00622">
    <property type="entry name" value="PLPDE_III_ODC"/>
    <property type="match status" value="1"/>
</dbReference>
<comment type="cofactor">
    <cofactor evidence="1 8">
        <name>pyridoxal 5'-phosphate</name>
        <dbReference type="ChEBI" id="CHEBI:597326"/>
    </cofactor>
</comment>
<dbReference type="PROSITE" id="PS00878">
    <property type="entry name" value="ODR_DC_2_1"/>
    <property type="match status" value="1"/>
</dbReference>
<feature type="active site" description="Proton donor" evidence="8">
    <location>
        <position position="347"/>
    </location>
</feature>
<dbReference type="RefSeq" id="WP_012106591.1">
    <property type="nucleotide sequence ID" value="NC_009712.1"/>
</dbReference>
<evidence type="ECO:0000256" key="5">
    <source>
        <dbReference type="ARBA" id="ARBA00034115"/>
    </source>
</evidence>
<dbReference type="Gene3D" id="3.20.20.10">
    <property type="entry name" value="Alanine racemase"/>
    <property type="match status" value="1"/>
</dbReference>
<dbReference type="GO" id="GO:0005737">
    <property type="term" value="C:cytoplasm"/>
    <property type="evidence" value="ECO:0007669"/>
    <property type="project" value="TreeGrafter"/>
</dbReference>
<evidence type="ECO:0000256" key="1">
    <source>
        <dbReference type="ARBA" id="ARBA00001933"/>
    </source>
</evidence>
<protein>
    <recommendedName>
        <fullName evidence="6">ornithine decarboxylase</fullName>
        <ecNumber evidence="6">4.1.1.17</ecNumber>
    </recommendedName>
</protein>
<evidence type="ECO:0000256" key="7">
    <source>
        <dbReference type="ARBA" id="ARBA00049127"/>
    </source>
</evidence>
<dbReference type="Pfam" id="PF02784">
    <property type="entry name" value="Orn_Arg_deC_N"/>
    <property type="match status" value="1"/>
</dbReference>
<dbReference type="Proteomes" id="UP000002408">
    <property type="component" value="Chromosome"/>
</dbReference>
<evidence type="ECO:0000256" key="6">
    <source>
        <dbReference type="ARBA" id="ARBA00034138"/>
    </source>
</evidence>
<dbReference type="FunFam" id="3.20.20.10:FF:000008">
    <property type="entry name" value="Ornithine decarboxylase"/>
    <property type="match status" value="1"/>
</dbReference>
<reference evidence="11" key="1">
    <citation type="journal article" date="2015" name="Microbiology">
        <title>Genome of Methanoregula boonei 6A8 reveals adaptations to oligotrophic peatland environments.</title>
        <authorList>
            <person name="Braeuer S."/>
            <person name="Cadillo-Quiroz H."/>
            <person name="Kyrpides N."/>
            <person name="Woyke T."/>
            <person name="Goodwin L."/>
            <person name="Detter C."/>
            <person name="Podell S."/>
            <person name="Yavitt J.B."/>
            <person name="Zinder S.H."/>
        </authorList>
    </citation>
    <scope>NUCLEOTIDE SEQUENCE [LARGE SCALE GENOMIC DNA]</scope>
    <source>
        <strain evidence="11">DSM 21154 / JCM 14090 / 6A8</strain>
    </source>
</reference>
<dbReference type="PRINTS" id="PR01182">
    <property type="entry name" value="ORNDCRBXLASE"/>
</dbReference>
<dbReference type="STRING" id="456442.Mboo_1046"/>
<dbReference type="Gene3D" id="2.40.37.10">
    <property type="entry name" value="Lyase, Ornithine Decarboxylase, Chain A, domain 1"/>
    <property type="match status" value="1"/>
</dbReference>
<keyword evidence="11" id="KW-1185">Reference proteome</keyword>
<dbReference type="PRINTS" id="PR01179">
    <property type="entry name" value="ODADCRBXLASE"/>
</dbReference>
<dbReference type="InterPro" id="IPR022644">
    <property type="entry name" value="De-COase2_N"/>
</dbReference>
<dbReference type="GO" id="GO:0004586">
    <property type="term" value="F:ornithine decarboxylase activity"/>
    <property type="evidence" value="ECO:0007669"/>
    <property type="project" value="UniProtKB-EC"/>
</dbReference>
<dbReference type="InterPro" id="IPR002433">
    <property type="entry name" value="Orn_de-COase"/>
</dbReference>
<dbReference type="EMBL" id="CP000780">
    <property type="protein sequence ID" value="ABS55564.1"/>
    <property type="molecule type" value="Genomic_DNA"/>
</dbReference>
<evidence type="ECO:0000256" key="2">
    <source>
        <dbReference type="ARBA" id="ARBA00008872"/>
    </source>
</evidence>
<dbReference type="GeneID" id="5410180"/>
<dbReference type="HOGENOM" id="CLU_026444_1_3_2"/>
<organism evidence="10 11">
    <name type="scientific">Methanoregula boonei (strain DSM 21154 / JCM 14090 / 6A8)</name>
    <dbReference type="NCBI Taxonomy" id="456442"/>
    <lineage>
        <taxon>Archaea</taxon>
        <taxon>Methanobacteriati</taxon>
        <taxon>Methanobacteriota</taxon>
        <taxon>Stenosarchaea group</taxon>
        <taxon>Methanomicrobia</taxon>
        <taxon>Methanomicrobiales</taxon>
        <taxon>Methanoregulaceae</taxon>
        <taxon>Methanoregula</taxon>
    </lineage>
</organism>